<feature type="region of interest" description="Disordered" evidence="1">
    <location>
        <begin position="54"/>
        <end position="125"/>
    </location>
</feature>
<feature type="region of interest" description="Disordered" evidence="1">
    <location>
        <begin position="1"/>
        <end position="41"/>
    </location>
</feature>
<gene>
    <name evidence="2" type="ORF">RY831_25755</name>
</gene>
<feature type="compositionally biased region" description="Acidic residues" evidence="1">
    <location>
        <begin position="110"/>
        <end position="125"/>
    </location>
</feature>
<dbReference type="EMBL" id="JAWIIV010000032">
    <property type="protein sequence ID" value="MEC4722577.1"/>
    <property type="molecule type" value="Genomic_DNA"/>
</dbReference>
<proteinExistence type="predicted"/>
<dbReference type="Proteomes" id="UP001352263">
    <property type="component" value="Unassembled WGS sequence"/>
</dbReference>
<comment type="caution">
    <text evidence="2">The sequence shown here is derived from an EMBL/GenBank/DDBJ whole genome shotgun (WGS) entry which is preliminary data.</text>
</comment>
<feature type="compositionally biased region" description="Basic and acidic residues" evidence="1">
    <location>
        <begin position="13"/>
        <end position="25"/>
    </location>
</feature>
<organism evidence="2 3">
    <name type="scientific">Noviherbaspirillum album</name>
    <dbReference type="NCBI Taxonomy" id="3080276"/>
    <lineage>
        <taxon>Bacteria</taxon>
        <taxon>Pseudomonadati</taxon>
        <taxon>Pseudomonadota</taxon>
        <taxon>Betaproteobacteria</taxon>
        <taxon>Burkholderiales</taxon>
        <taxon>Oxalobacteraceae</taxon>
        <taxon>Noviherbaspirillum</taxon>
    </lineage>
</organism>
<name>A0ABU6JHA6_9BURK</name>
<evidence type="ECO:0000256" key="1">
    <source>
        <dbReference type="SAM" id="MobiDB-lite"/>
    </source>
</evidence>
<reference evidence="2 3" key="1">
    <citation type="submission" date="2023-10" db="EMBL/GenBank/DDBJ databases">
        <title>Noviherbaspirillum sp. CPCC 100848 genome assembly.</title>
        <authorList>
            <person name="Li X.Y."/>
            <person name="Fang X.M."/>
        </authorList>
    </citation>
    <scope>NUCLEOTIDE SEQUENCE [LARGE SCALE GENOMIC DNA]</scope>
    <source>
        <strain evidence="2 3">CPCC 100848</strain>
    </source>
</reference>
<dbReference type="RefSeq" id="WP_326509248.1">
    <property type="nucleotide sequence ID" value="NZ_JAWIIV010000032.1"/>
</dbReference>
<feature type="compositionally biased region" description="Low complexity" evidence="1">
    <location>
        <begin position="71"/>
        <end position="87"/>
    </location>
</feature>
<protein>
    <recommendedName>
        <fullName evidence="4">Chemotaxis protein</fullName>
    </recommendedName>
</protein>
<evidence type="ECO:0008006" key="4">
    <source>
        <dbReference type="Google" id="ProtNLM"/>
    </source>
</evidence>
<sequence length="125" mass="13192">MATSTLDPDYTPEPDRRLPIGHDTDALGPSDLSDTGSDVQGGFRAIESELLGLGLDRGTNEDSDSRYLPASPGDSDSTGTGESTTTGRNMDIEMAGDINVDRIDSIESPDALDTDPLDDDDADDE</sequence>
<keyword evidence="3" id="KW-1185">Reference proteome</keyword>
<evidence type="ECO:0000313" key="2">
    <source>
        <dbReference type="EMBL" id="MEC4722577.1"/>
    </source>
</evidence>
<evidence type="ECO:0000313" key="3">
    <source>
        <dbReference type="Proteomes" id="UP001352263"/>
    </source>
</evidence>
<accession>A0ABU6JHA6</accession>